<reference evidence="1" key="2">
    <citation type="submission" date="2021-01" db="EMBL/GenBank/DDBJ databases">
        <authorList>
            <person name="Mieszkin S."/>
            <person name="Pouder E."/>
            <person name="Alain K."/>
        </authorList>
    </citation>
    <scope>NUCLEOTIDE SEQUENCE</scope>
    <source>
        <strain evidence="1">HW T2.11</strain>
    </source>
</reference>
<proteinExistence type="predicted"/>
<protein>
    <recommendedName>
        <fullName evidence="3">Integrase</fullName>
    </recommendedName>
</protein>
<name>A0A963YXE8_9PROT</name>
<evidence type="ECO:0000313" key="1">
    <source>
        <dbReference type="EMBL" id="MCB8877913.1"/>
    </source>
</evidence>
<comment type="caution">
    <text evidence="1">The sequence shown here is derived from an EMBL/GenBank/DDBJ whole genome shotgun (WGS) entry which is preliminary data.</text>
</comment>
<dbReference type="RefSeq" id="WP_227323558.1">
    <property type="nucleotide sequence ID" value="NZ_JAESVB010000019.1"/>
</dbReference>
<dbReference type="Proteomes" id="UP000708298">
    <property type="component" value="Unassembled WGS sequence"/>
</dbReference>
<accession>A0A963YXE8</accession>
<organism evidence="1 2">
    <name type="scientific">Acidisoma silvae</name>
    <dbReference type="NCBI Taxonomy" id="2802396"/>
    <lineage>
        <taxon>Bacteria</taxon>
        <taxon>Pseudomonadati</taxon>
        <taxon>Pseudomonadota</taxon>
        <taxon>Alphaproteobacteria</taxon>
        <taxon>Acetobacterales</taxon>
        <taxon>Acidocellaceae</taxon>
        <taxon>Acidisoma</taxon>
    </lineage>
</organism>
<evidence type="ECO:0000313" key="2">
    <source>
        <dbReference type="Proteomes" id="UP000708298"/>
    </source>
</evidence>
<reference evidence="1" key="1">
    <citation type="journal article" date="2021" name="Microorganisms">
        <title>Acidisoma silvae sp. nov. and Acidisomacellulosilytica sp. nov., Two Acidophilic Bacteria Isolated from Decaying Wood, Hydrolyzing Cellulose and Producing Poly-3-hydroxybutyrate.</title>
        <authorList>
            <person name="Mieszkin S."/>
            <person name="Pouder E."/>
            <person name="Uroz S."/>
            <person name="Simon-Colin C."/>
            <person name="Alain K."/>
        </authorList>
    </citation>
    <scope>NUCLEOTIDE SEQUENCE</scope>
    <source>
        <strain evidence="1">HW T2.11</strain>
    </source>
</reference>
<sequence length="58" mass="6608">MTSYELMDGKVQLYRRGDGRVWQCSTSVGGKQRRVSTKEEQLAEAKHFAADWYLVGSP</sequence>
<dbReference type="EMBL" id="JAESVB010000019">
    <property type="protein sequence ID" value="MCB8877913.1"/>
    <property type="molecule type" value="Genomic_DNA"/>
</dbReference>
<gene>
    <name evidence="1" type="ORF">ASILVAE211_22170</name>
</gene>
<keyword evidence="2" id="KW-1185">Reference proteome</keyword>
<evidence type="ECO:0008006" key="3">
    <source>
        <dbReference type="Google" id="ProtNLM"/>
    </source>
</evidence>
<dbReference type="AlphaFoldDB" id="A0A963YXE8"/>